<feature type="compositionally biased region" description="Low complexity" evidence="1">
    <location>
        <begin position="180"/>
        <end position="191"/>
    </location>
</feature>
<feature type="region of interest" description="Disordered" evidence="1">
    <location>
        <begin position="29"/>
        <end position="70"/>
    </location>
</feature>
<feature type="signal peptide" evidence="2">
    <location>
        <begin position="1"/>
        <end position="19"/>
    </location>
</feature>
<feature type="compositionally biased region" description="Polar residues" evidence="1">
    <location>
        <begin position="59"/>
        <end position="70"/>
    </location>
</feature>
<feature type="compositionally biased region" description="Acidic residues" evidence="1">
    <location>
        <begin position="264"/>
        <end position="273"/>
    </location>
</feature>
<dbReference type="EMBL" id="VSRR010002360">
    <property type="protein sequence ID" value="MPC31055.1"/>
    <property type="molecule type" value="Genomic_DNA"/>
</dbReference>
<feature type="region of interest" description="Disordered" evidence="1">
    <location>
        <begin position="99"/>
        <end position="119"/>
    </location>
</feature>
<keyword evidence="4" id="KW-1185">Reference proteome</keyword>
<dbReference type="OrthoDB" id="6022640at2759"/>
<dbReference type="AlphaFoldDB" id="A0A5B7ECE9"/>
<feature type="compositionally biased region" description="Low complexity" evidence="1">
    <location>
        <begin position="101"/>
        <end position="119"/>
    </location>
</feature>
<feature type="region of interest" description="Disordered" evidence="1">
    <location>
        <begin position="175"/>
        <end position="206"/>
    </location>
</feature>
<proteinExistence type="predicted"/>
<feature type="compositionally biased region" description="Polar residues" evidence="1">
    <location>
        <begin position="238"/>
        <end position="261"/>
    </location>
</feature>
<dbReference type="Proteomes" id="UP000324222">
    <property type="component" value="Unassembled WGS sequence"/>
</dbReference>
<feature type="chain" id="PRO_5022913159" evidence="2">
    <location>
        <begin position="20"/>
        <end position="357"/>
    </location>
</feature>
<comment type="caution">
    <text evidence="3">The sequence shown here is derived from an EMBL/GenBank/DDBJ whole genome shotgun (WGS) entry which is preliminary data.</text>
</comment>
<reference evidence="3 4" key="1">
    <citation type="submission" date="2019-05" db="EMBL/GenBank/DDBJ databases">
        <title>Another draft genome of Portunus trituberculatus and its Hox gene families provides insights of decapod evolution.</title>
        <authorList>
            <person name="Jeong J.-H."/>
            <person name="Song I."/>
            <person name="Kim S."/>
            <person name="Choi T."/>
            <person name="Kim D."/>
            <person name="Ryu S."/>
            <person name="Kim W."/>
        </authorList>
    </citation>
    <scope>NUCLEOTIDE SEQUENCE [LARGE SCALE GENOMIC DNA]</scope>
    <source>
        <tissue evidence="3">Muscle</tissue>
    </source>
</reference>
<protein>
    <submittedName>
        <fullName evidence="3">Uncharacterized protein</fullName>
    </submittedName>
</protein>
<evidence type="ECO:0000313" key="4">
    <source>
        <dbReference type="Proteomes" id="UP000324222"/>
    </source>
</evidence>
<keyword evidence="2" id="KW-0732">Signal</keyword>
<accession>A0A5B7ECE9</accession>
<evidence type="ECO:0000256" key="2">
    <source>
        <dbReference type="SAM" id="SignalP"/>
    </source>
</evidence>
<evidence type="ECO:0000313" key="3">
    <source>
        <dbReference type="EMBL" id="MPC31055.1"/>
    </source>
</evidence>
<sequence length="357" mass="37873">MSGKIACLVILESVPAVWQACVTEIHIRDHPLSPRPPDPASDTISPLATPPTTPLAPSEDSNQSSSLPTVASIQSSSCSTSGATSSSFTTLVAQAGLSTISPQPSQQQHQQQQQHQPSQLLIHNSQISSNSILTHLPSTSISTASSITTTVSSSLSSSTPSSIATFSSLLSGARRNRTFSSSSATKSKVSAGVEEGAPERLEGMTPYEQRVFPLNDAELMLITRETEDCDIGPPSPPFDTSANDANNCEESGRSTPMSEVTDSAPEEDGEFDDTAAPKWTISGLKDATGHTSLRPASYPPDIALRHHYTALLGILGRAMRDECCVSSSCGMYFSCASCLQWRHSSIYAYVICVMDSE</sequence>
<name>A0A5B7ECE9_PORTR</name>
<organism evidence="3 4">
    <name type="scientific">Portunus trituberculatus</name>
    <name type="common">Swimming crab</name>
    <name type="synonym">Neptunus trituberculatus</name>
    <dbReference type="NCBI Taxonomy" id="210409"/>
    <lineage>
        <taxon>Eukaryota</taxon>
        <taxon>Metazoa</taxon>
        <taxon>Ecdysozoa</taxon>
        <taxon>Arthropoda</taxon>
        <taxon>Crustacea</taxon>
        <taxon>Multicrustacea</taxon>
        <taxon>Malacostraca</taxon>
        <taxon>Eumalacostraca</taxon>
        <taxon>Eucarida</taxon>
        <taxon>Decapoda</taxon>
        <taxon>Pleocyemata</taxon>
        <taxon>Brachyura</taxon>
        <taxon>Eubrachyura</taxon>
        <taxon>Portunoidea</taxon>
        <taxon>Portunidae</taxon>
        <taxon>Portuninae</taxon>
        <taxon>Portunus</taxon>
    </lineage>
</organism>
<gene>
    <name evidence="3" type="ORF">E2C01_024332</name>
</gene>
<feature type="region of interest" description="Disordered" evidence="1">
    <location>
        <begin position="230"/>
        <end position="274"/>
    </location>
</feature>
<evidence type="ECO:0000256" key="1">
    <source>
        <dbReference type="SAM" id="MobiDB-lite"/>
    </source>
</evidence>